<gene>
    <name evidence="1" type="ORF">GCM10022419_122080</name>
</gene>
<comment type="caution">
    <text evidence="1">The sequence shown here is derived from an EMBL/GenBank/DDBJ whole genome shotgun (WGS) entry which is preliminary data.</text>
</comment>
<reference evidence="2" key="1">
    <citation type="journal article" date="2019" name="Int. J. Syst. Evol. Microbiol.">
        <title>The Global Catalogue of Microorganisms (GCM) 10K type strain sequencing project: providing services to taxonomists for standard genome sequencing and annotation.</title>
        <authorList>
            <consortium name="The Broad Institute Genomics Platform"/>
            <consortium name="The Broad Institute Genome Sequencing Center for Infectious Disease"/>
            <person name="Wu L."/>
            <person name="Ma J."/>
        </authorList>
    </citation>
    <scope>NUCLEOTIDE SEQUENCE [LARGE SCALE GENOMIC DNA]</scope>
    <source>
        <strain evidence="2">JCM 17326</strain>
    </source>
</reference>
<proteinExistence type="predicted"/>
<dbReference type="RefSeq" id="WP_345577321.1">
    <property type="nucleotide sequence ID" value="NZ_BAABDQ010000054.1"/>
</dbReference>
<evidence type="ECO:0000313" key="1">
    <source>
        <dbReference type="EMBL" id="GAA3616351.1"/>
    </source>
</evidence>
<keyword evidence="2" id="KW-1185">Reference proteome</keyword>
<name>A0ABP6ZS05_9ACTN</name>
<accession>A0ABP6ZS05</accession>
<dbReference type="EMBL" id="BAABDQ010000054">
    <property type="protein sequence ID" value="GAA3616351.1"/>
    <property type="molecule type" value="Genomic_DNA"/>
</dbReference>
<evidence type="ECO:0000313" key="2">
    <source>
        <dbReference type="Proteomes" id="UP001500630"/>
    </source>
</evidence>
<organism evidence="1 2">
    <name type="scientific">Nonomuraea rosea</name>
    <dbReference type="NCBI Taxonomy" id="638574"/>
    <lineage>
        <taxon>Bacteria</taxon>
        <taxon>Bacillati</taxon>
        <taxon>Actinomycetota</taxon>
        <taxon>Actinomycetes</taxon>
        <taxon>Streptosporangiales</taxon>
        <taxon>Streptosporangiaceae</taxon>
        <taxon>Nonomuraea</taxon>
    </lineage>
</organism>
<protein>
    <submittedName>
        <fullName evidence="1">Uncharacterized protein</fullName>
    </submittedName>
</protein>
<sequence length="63" mass="7208">MLFRLAYLAVTNSFAALRLLPVGDREKDVEILALRHQITVLERQLGANTRVRFAPADRVPLEY</sequence>
<dbReference type="Proteomes" id="UP001500630">
    <property type="component" value="Unassembled WGS sequence"/>
</dbReference>